<reference evidence="3 4" key="1">
    <citation type="submission" date="2019-08" db="EMBL/GenBank/DDBJ databases">
        <title>Deep-cultivation of Planctomycetes and their phenomic and genomic characterization uncovers novel biology.</title>
        <authorList>
            <person name="Wiegand S."/>
            <person name="Jogler M."/>
            <person name="Boedeker C."/>
            <person name="Pinto D."/>
            <person name="Vollmers J."/>
            <person name="Rivas-Marin E."/>
            <person name="Kohn T."/>
            <person name="Peeters S.H."/>
            <person name="Heuer A."/>
            <person name="Rast P."/>
            <person name="Oberbeckmann S."/>
            <person name="Bunk B."/>
            <person name="Jeske O."/>
            <person name="Meyerdierks A."/>
            <person name="Storesund J.E."/>
            <person name="Kallscheuer N."/>
            <person name="Luecker S."/>
            <person name="Lage O.M."/>
            <person name="Pohl T."/>
            <person name="Merkel B.J."/>
            <person name="Hornburger P."/>
            <person name="Mueller R.-W."/>
            <person name="Bruemmer F."/>
            <person name="Labrenz M."/>
            <person name="Spormann A.M."/>
            <person name="Op den Camp H."/>
            <person name="Overmann J."/>
            <person name="Amann R."/>
            <person name="Jetten M.S.M."/>
            <person name="Mascher T."/>
            <person name="Medema M.H."/>
            <person name="Devos D.P."/>
            <person name="Kaster A.-K."/>
            <person name="Ovreas L."/>
            <person name="Rohde M."/>
            <person name="Galperin M.Y."/>
            <person name="Jogler C."/>
        </authorList>
    </citation>
    <scope>NUCLEOTIDE SEQUENCE [LARGE SCALE GENOMIC DNA]</scope>
    <source>
        <strain evidence="3 4">OJF2</strain>
    </source>
</reference>
<feature type="transmembrane region" description="Helical" evidence="2">
    <location>
        <begin position="79"/>
        <end position="96"/>
    </location>
</feature>
<evidence type="ECO:0000313" key="3">
    <source>
        <dbReference type="EMBL" id="QEH33323.1"/>
    </source>
</evidence>
<dbReference type="AlphaFoldDB" id="A0A5B9VYA2"/>
<keyword evidence="2" id="KW-0812">Transmembrane</keyword>
<gene>
    <name evidence="3" type="ORF">OJF2_18240</name>
</gene>
<dbReference type="OrthoDB" id="123391at2"/>
<feature type="compositionally biased region" description="Basic and acidic residues" evidence="1">
    <location>
        <begin position="106"/>
        <end position="123"/>
    </location>
</feature>
<feature type="region of interest" description="Disordered" evidence="1">
    <location>
        <begin position="106"/>
        <end position="129"/>
    </location>
</feature>
<dbReference type="Proteomes" id="UP000324233">
    <property type="component" value="Chromosome"/>
</dbReference>
<accession>A0A5B9VYA2</accession>
<evidence type="ECO:0000313" key="4">
    <source>
        <dbReference type="Proteomes" id="UP000324233"/>
    </source>
</evidence>
<dbReference type="EMBL" id="CP042997">
    <property type="protein sequence ID" value="QEH33323.1"/>
    <property type="molecule type" value="Genomic_DNA"/>
</dbReference>
<keyword evidence="2" id="KW-1133">Transmembrane helix</keyword>
<evidence type="ECO:0000256" key="2">
    <source>
        <dbReference type="SAM" id="Phobius"/>
    </source>
</evidence>
<proteinExistence type="predicted"/>
<keyword evidence="4" id="KW-1185">Reference proteome</keyword>
<evidence type="ECO:0000256" key="1">
    <source>
        <dbReference type="SAM" id="MobiDB-lite"/>
    </source>
</evidence>
<dbReference type="RefSeq" id="WP_148593115.1">
    <property type="nucleotide sequence ID" value="NZ_CP042997.1"/>
</dbReference>
<organism evidence="3 4">
    <name type="scientific">Aquisphaera giovannonii</name>
    <dbReference type="NCBI Taxonomy" id="406548"/>
    <lineage>
        <taxon>Bacteria</taxon>
        <taxon>Pseudomonadati</taxon>
        <taxon>Planctomycetota</taxon>
        <taxon>Planctomycetia</taxon>
        <taxon>Isosphaerales</taxon>
        <taxon>Isosphaeraceae</taxon>
        <taxon>Aquisphaera</taxon>
    </lineage>
</organism>
<protein>
    <recommendedName>
        <fullName evidence="5">DUF1360 domain-containing protein</fullName>
    </recommendedName>
</protein>
<keyword evidence="2" id="KW-0472">Membrane</keyword>
<sequence length="129" mass="14390">MEPPDPYHPAFRFVLAGLASWRLAFLAVRESGPAGVLDRLRRRLDRGPGRGLLECVKCVGLWTSLPFAFFVGASVPEVLVAWLALAGVVALIDEWLKPPFEWREEKPDEMLRPGRDEGDHPEPTGEDSL</sequence>
<name>A0A5B9VYA2_9BACT</name>
<evidence type="ECO:0008006" key="5">
    <source>
        <dbReference type="Google" id="ProtNLM"/>
    </source>
</evidence>
<dbReference type="KEGG" id="agv:OJF2_18240"/>